<dbReference type="GO" id="GO:0008270">
    <property type="term" value="F:zinc ion binding"/>
    <property type="evidence" value="ECO:0007669"/>
    <property type="project" value="UniProtKB-KW"/>
</dbReference>
<dbReference type="CDD" id="cd12148">
    <property type="entry name" value="fungal_TF_MHR"/>
    <property type="match status" value="1"/>
</dbReference>
<gene>
    <name evidence="9" type="ORF">MBM_03101</name>
</gene>
<keyword evidence="5" id="KW-0862">Zinc</keyword>
<sequence>MLNRTRDTRIRHAKSYCVNRRRRLVLSENSTDGFGEATTTTTTIFCGNGQSPSSERLLSPNSTSRVDADQIGSRDENTIMSSADDAGTSGAIPEYPAADFHVGPTAWDFQSIGFMEDAQLWAVNSGFLLNGTGATGLASAFPDADFDTAEYFGNAQDGGNRTGARGSGTTLPVLMDMRDLWFTKIQRSDEHSRRVTRRFDSVSSSKLAPSPSKSEIVDQECHRELTRLLIRPLPPEDLLPSSGFLNLCVRRFWKCFNPIFPILHEATFQPTAENGLLLISMASVGCLFLGSQTAVQRGRRIFEGLNKVILTSNNSMSNTRAEMIAMVQAALIGQAFAMLSGDARHFAIFDGYHGSMISFARREDVFSGRHIPRSLENLSEEELDRAWKEWVREEEFLRIAPALKIQDAELSSLLHRDSLLKHRAPAKPLLTTDRAFGAASASEWLSAVKAGDSSRPAADGNTHIPRTSPDAFAAYLRLESLGVTIAEDRRQGHLNEEISRNYQHTLLQWYATHNHTDQSSGPGGGAPPDQLCLTSLWHWTFVALSVDLDQLEIAIGRDGPDAAAEALSSYVRPWASTSDAARCAMHAFALQRNLQAQRFDAIPAIHVPRTLFSAAVVWYCFVRYGPGNNSPQLRLDHRPFAVGSWPEFAVLSGSAREELVALSDLTWNRGATSAVTAATLCELGCQLQRINVWGLAGKFAGIVARLLDGWD</sequence>
<keyword evidence="3" id="KW-0677">Repeat</keyword>
<dbReference type="OrthoDB" id="3945418at2759"/>
<dbReference type="eggNOG" id="KOG1721">
    <property type="taxonomic scope" value="Eukaryota"/>
</dbReference>
<dbReference type="GO" id="GO:0000981">
    <property type="term" value="F:DNA-binding transcription factor activity, RNA polymerase II-specific"/>
    <property type="evidence" value="ECO:0007669"/>
    <property type="project" value="InterPro"/>
</dbReference>
<dbReference type="InParanoid" id="K1Y139"/>
<evidence type="ECO:0000259" key="8">
    <source>
        <dbReference type="Pfam" id="PF04082"/>
    </source>
</evidence>
<feature type="domain" description="Xylanolytic transcriptional activator regulatory" evidence="8">
    <location>
        <begin position="250"/>
        <end position="395"/>
    </location>
</feature>
<dbReference type="GO" id="GO:0000978">
    <property type="term" value="F:RNA polymerase II cis-regulatory region sequence-specific DNA binding"/>
    <property type="evidence" value="ECO:0007669"/>
    <property type="project" value="InterPro"/>
</dbReference>
<evidence type="ECO:0000256" key="4">
    <source>
        <dbReference type="ARBA" id="ARBA00022771"/>
    </source>
</evidence>
<protein>
    <recommendedName>
        <fullName evidence="8">Xylanolytic transcriptional activator regulatory domain-containing protein</fullName>
    </recommendedName>
</protein>
<dbReference type="AlphaFoldDB" id="K1Y139"/>
<evidence type="ECO:0000313" key="10">
    <source>
        <dbReference type="Proteomes" id="UP000006753"/>
    </source>
</evidence>
<dbReference type="PANTHER" id="PTHR40626:SF11">
    <property type="entry name" value="ZINC FINGER PROTEIN YPR022C"/>
    <property type="match status" value="1"/>
</dbReference>
<evidence type="ECO:0000256" key="1">
    <source>
        <dbReference type="ARBA" id="ARBA00004123"/>
    </source>
</evidence>
<proteinExistence type="predicted"/>
<dbReference type="Proteomes" id="UP000006753">
    <property type="component" value="Unassembled WGS sequence"/>
</dbReference>
<feature type="region of interest" description="Disordered" evidence="7">
    <location>
        <begin position="46"/>
        <end position="68"/>
    </location>
</feature>
<evidence type="ECO:0000256" key="6">
    <source>
        <dbReference type="ARBA" id="ARBA00023242"/>
    </source>
</evidence>
<keyword evidence="6" id="KW-0539">Nucleus</keyword>
<dbReference type="InterPro" id="IPR007219">
    <property type="entry name" value="XnlR_reg_dom"/>
</dbReference>
<keyword evidence="10" id="KW-1185">Reference proteome</keyword>
<accession>K1Y139</accession>
<dbReference type="Pfam" id="PF04082">
    <property type="entry name" value="Fungal_trans"/>
    <property type="match status" value="1"/>
</dbReference>
<dbReference type="GO" id="GO:0000785">
    <property type="term" value="C:chromatin"/>
    <property type="evidence" value="ECO:0007669"/>
    <property type="project" value="TreeGrafter"/>
</dbReference>
<dbReference type="InterPro" id="IPR051059">
    <property type="entry name" value="VerF-like"/>
</dbReference>
<organism evidence="9 10">
    <name type="scientific">Marssonina brunnea f. sp. multigermtubi (strain MB_m1)</name>
    <name type="common">Marssonina leaf spot fungus</name>
    <dbReference type="NCBI Taxonomy" id="1072389"/>
    <lineage>
        <taxon>Eukaryota</taxon>
        <taxon>Fungi</taxon>
        <taxon>Dikarya</taxon>
        <taxon>Ascomycota</taxon>
        <taxon>Pezizomycotina</taxon>
        <taxon>Leotiomycetes</taxon>
        <taxon>Helotiales</taxon>
        <taxon>Drepanopezizaceae</taxon>
        <taxon>Drepanopeziza</taxon>
    </lineage>
</organism>
<feature type="compositionally biased region" description="Polar residues" evidence="7">
    <location>
        <begin position="46"/>
        <end position="65"/>
    </location>
</feature>
<evidence type="ECO:0000256" key="3">
    <source>
        <dbReference type="ARBA" id="ARBA00022737"/>
    </source>
</evidence>
<evidence type="ECO:0000256" key="5">
    <source>
        <dbReference type="ARBA" id="ARBA00022833"/>
    </source>
</evidence>
<keyword evidence="2" id="KW-0479">Metal-binding</keyword>
<name>K1Y139_MARBU</name>
<dbReference type="PANTHER" id="PTHR40626">
    <property type="entry name" value="MIP31509P"/>
    <property type="match status" value="1"/>
</dbReference>
<evidence type="ECO:0000256" key="7">
    <source>
        <dbReference type="SAM" id="MobiDB-lite"/>
    </source>
</evidence>
<comment type="subcellular location">
    <subcellularLocation>
        <location evidence="1">Nucleus</location>
    </subcellularLocation>
</comment>
<dbReference type="EMBL" id="JH921432">
    <property type="protein sequence ID" value="EKD18859.1"/>
    <property type="molecule type" value="Genomic_DNA"/>
</dbReference>
<dbReference type="OMA" id="GTVMAWA"/>
<reference evidence="9 10" key="1">
    <citation type="journal article" date="2012" name="BMC Genomics">
        <title>Sequencing the genome of Marssonina brunnea reveals fungus-poplar co-evolution.</title>
        <authorList>
            <person name="Zhu S."/>
            <person name="Cao Y.-Z."/>
            <person name="Jiang C."/>
            <person name="Tan B.-Y."/>
            <person name="Wang Z."/>
            <person name="Feng S."/>
            <person name="Zhang L."/>
            <person name="Su X.-H."/>
            <person name="Brejova B."/>
            <person name="Vinar T."/>
            <person name="Xu M."/>
            <person name="Wang M.-X."/>
            <person name="Zhang S.-G."/>
            <person name="Huang M.-R."/>
            <person name="Wu R."/>
            <person name="Zhou Y."/>
        </authorList>
    </citation>
    <scope>NUCLEOTIDE SEQUENCE [LARGE SCALE GENOMIC DNA]</scope>
    <source>
        <strain evidence="9 10">MB_m1</strain>
    </source>
</reference>
<dbReference type="HOGENOM" id="CLU_009001_1_1_1"/>
<evidence type="ECO:0000256" key="2">
    <source>
        <dbReference type="ARBA" id="ARBA00022723"/>
    </source>
</evidence>
<keyword evidence="4" id="KW-0863">Zinc-finger</keyword>
<evidence type="ECO:0000313" key="9">
    <source>
        <dbReference type="EMBL" id="EKD18859.1"/>
    </source>
</evidence>
<dbReference type="KEGG" id="mbe:MBM_03101"/>
<dbReference type="GO" id="GO:0005634">
    <property type="term" value="C:nucleus"/>
    <property type="evidence" value="ECO:0007669"/>
    <property type="project" value="UniProtKB-SubCell"/>
</dbReference>
<dbReference type="GO" id="GO:0006351">
    <property type="term" value="P:DNA-templated transcription"/>
    <property type="evidence" value="ECO:0007669"/>
    <property type="project" value="InterPro"/>
</dbReference>